<gene>
    <name evidence="3" type="ORF">HIM_06573</name>
</gene>
<name>A0A0F8A4T2_9HYPO</name>
<sequence length="92" mass="9687">MKAFIAVATLFAGLGSARVLQVDEMARSPPGPYPPPHQYGGDHQYGGGDHQYGGGEHQYGGKHPKCGPNERLESNAFNPSGPKVCIPEGAVQ</sequence>
<evidence type="ECO:0000313" key="3">
    <source>
        <dbReference type="EMBL" id="KJZ74124.1"/>
    </source>
</evidence>
<keyword evidence="4" id="KW-1185">Reference proteome</keyword>
<protein>
    <submittedName>
        <fullName evidence="3">Uncharacterized protein</fullName>
    </submittedName>
</protein>
<feature type="region of interest" description="Disordered" evidence="1">
    <location>
        <begin position="25"/>
        <end position="92"/>
    </location>
</feature>
<dbReference type="AlphaFoldDB" id="A0A0F8A4T2"/>
<evidence type="ECO:0000256" key="2">
    <source>
        <dbReference type="SAM" id="SignalP"/>
    </source>
</evidence>
<evidence type="ECO:0000256" key="1">
    <source>
        <dbReference type="SAM" id="MobiDB-lite"/>
    </source>
</evidence>
<dbReference type="EMBL" id="KQ030529">
    <property type="protein sequence ID" value="KJZ74124.1"/>
    <property type="molecule type" value="Genomic_DNA"/>
</dbReference>
<feature type="chain" id="PRO_5002526589" evidence="2">
    <location>
        <begin position="18"/>
        <end position="92"/>
    </location>
</feature>
<dbReference type="Proteomes" id="UP000054481">
    <property type="component" value="Unassembled WGS sequence"/>
</dbReference>
<keyword evidence="2" id="KW-0732">Signal</keyword>
<reference evidence="3 4" key="1">
    <citation type="journal article" date="2014" name="Genome Biol. Evol.">
        <title>Comparative genomics and transcriptomics analyses reveal divergent lifestyle features of nematode endoparasitic fungus Hirsutella minnesotensis.</title>
        <authorList>
            <person name="Lai Y."/>
            <person name="Liu K."/>
            <person name="Zhang X."/>
            <person name="Zhang X."/>
            <person name="Li K."/>
            <person name="Wang N."/>
            <person name="Shu C."/>
            <person name="Wu Y."/>
            <person name="Wang C."/>
            <person name="Bushley K.E."/>
            <person name="Xiang M."/>
            <person name="Liu X."/>
        </authorList>
    </citation>
    <scope>NUCLEOTIDE SEQUENCE [LARGE SCALE GENOMIC DNA]</scope>
    <source>
        <strain evidence="3 4">3608</strain>
    </source>
</reference>
<feature type="signal peptide" evidence="2">
    <location>
        <begin position="1"/>
        <end position="17"/>
    </location>
</feature>
<evidence type="ECO:0000313" key="4">
    <source>
        <dbReference type="Proteomes" id="UP000054481"/>
    </source>
</evidence>
<feature type="compositionally biased region" description="Gly residues" evidence="1">
    <location>
        <begin position="43"/>
        <end position="58"/>
    </location>
</feature>
<proteinExistence type="predicted"/>
<organism evidence="3 4">
    <name type="scientific">Hirsutella minnesotensis 3608</name>
    <dbReference type="NCBI Taxonomy" id="1043627"/>
    <lineage>
        <taxon>Eukaryota</taxon>
        <taxon>Fungi</taxon>
        <taxon>Dikarya</taxon>
        <taxon>Ascomycota</taxon>
        <taxon>Pezizomycotina</taxon>
        <taxon>Sordariomycetes</taxon>
        <taxon>Hypocreomycetidae</taxon>
        <taxon>Hypocreales</taxon>
        <taxon>Ophiocordycipitaceae</taxon>
        <taxon>Hirsutella</taxon>
    </lineage>
</organism>
<accession>A0A0F8A4T2</accession>